<evidence type="ECO:0000313" key="4">
    <source>
        <dbReference type="Proteomes" id="UP000287352"/>
    </source>
</evidence>
<keyword evidence="1" id="KW-0479">Metal-binding</keyword>
<reference evidence="4" key="1">
    <citation type="submission" date="2018-12" db="EMBL/GenBank/DDBJ databases">
        <title>Tengunoibacter tsumagoiensis gen. nov., sp. nov., Dictyobacter kobayashii sp. nov., D. alpinus sp. nov., and D. joshuensis sp. nov. and description of Dictyobacteraceae fam. nov. within the order Ktedonobacterales isolated from Tengu-no-mugimeshi.</title>
        <authorList>
            <person name="Wang C.M."/>
            <person name="Zheng Y."/>
            <person name="Sakai Y."/>
            <person name="Toyoda A."/>
            <person name="Minakuchi Y."/>
            <person name="Abe K."/>
            <person name="Yokota A."/>
            <person name="Yabe S."/>
        </authorList>
    </citation>
    <scope>NUCLEOTIDE SEQUENCE [LARGE SCALE GENOMIC DNA]</scope>
    <source>
        <strain evidence="4">Uno3</strain>
    </source>
</reference>
<accession>A0A401ZYQ0</accession>
<evidence type="ECO:0000256" key="1">
    <source>
        <dbReference type="ARBA" id="ARBA00022723"/>
    </source>
</evidence>
<keyword evidence="4" id="KW-1185">Reference proteome</keyword>
<dbReference type="SUPFAM" id="SSF109604">
    <property type="entry name" value="HD-domain/PDEase-like"/>
    <property type="match status" value="1"/>
</dbReference>
<dbReference type="InterPro" id="IPR051094">
    <property type="entry name" value="Diverse_Catalytic_Enzymes"/>
</dbReference>
<dbReference type="EMBL" id="BIFR01000001">
    <property type="protein sequence ID" value="GCE11971.1"/>
    <property type="molecule type" value="Genomic_DNA"/>
</dbReference>
<evidence type="ECO:0000256" key="2">
    <source>
        <dbReference type="ARBA" id="ARBA00022801"/>
    </source>
</evidence>
<evidence type="ECO:0000313" key="3">
    <source>
        <dbReference type="EMBL" id="GCE11971.1"/>
    </source>
</evidence>
<sequence>MPERPIAPSHEILAHLLGDLQLTGNLSQDVPAFLHQHHHPATALHCQQVAAMARHVATSASVDLVQAEIAGWLHDVSAIIPPKERVHIARSLGLEVFAEEDRCPMIVHQKLSRLMAQEIFGVRNVLILDAIGCHTTLRPKPTALDKVLFVADKLAWDQPGIPPYAHDLQAALTQSLDQATSFFLSYLWSRRDTLLVIHPWLQAAVYDLCGSDSK</sequence>
<organism evidence="3 4">
    <name type="scientific">Tengunoibacter tsumagoiensis</name>
    <dbReference type="NCBI Taxonomy" id="2014871"/>
    <lineage>
        <taxon>Bacteria</taxon>
        <taxon>Bacillati</taxon>
        <taxon>Chloroflexota</taxon>
        <taxon>Ktedonobacteria</taxon>
        <taxon>Ktedonobacterales</taxon>
        <taxon>Dictyobacteraceae</taxon>
        <taxon>Tengunoibacter</taxon>
    </lineage>
</organism>
<protein>
    <submittedName>
        <fullName evidence="3">HDIG domain-containing protein</fullName>
    </submittedName>
</protein>
<name>A0A401ZYQ0_9CHLR</name>
<dbReference type="RefSeq" id="WP_126579639.1">
    <property type="nucleotide sequence ID" value="NZ_BIFR01000001.1"/>
</dbReference>
<dbReference type="AlphaFoldDB" id="A0A401ZYQ0"/>
<dbReference type="OrthoDB" id="5295945at2"/>
<dbReference type="Gene3D" id="1.10.3210.10">
    <property type="entry name" value="Hypothetical protein af1432"/>
    <property type="match status" value="1"/>
</dbReference>
<dbReference type="GO" id="GO:0046872">
    <property type="term" value="F:metal ion binding"/>
    <property type="evidence" value="ECO:0007669"/>
    <property type="project" value="UniProtKB-KW"/>
</dbReference>
<dbReference type="GO" id="GO:0016787">
    <property type="term" value="F:hydrolase activity"/>
    <property type="evidence" value="ECO:0007669"/>
    <property type="project" value="UniProtKB-KW"/>
</dbReference>
<dbReference type="PANTHER" id="PTHR35795:SF1">
    <property type="entry name" value="BIS(5'-NUCLEOSYL)-TETRAPHOSPHATASE, SYMMETRICAL"/>
    <property type="match status" value="1"/>
</dbReference>
<dbReference type="NCBIfam" id="TIGR00488">
    <property type="entry name" value="bis(5'-nucleosyl)-tetraphosphatase (symmetrical) YqeK"/>
    <property type="match status" value="1"/>
</dbReference>
<dbReference type="InterPro" id="IPR005249">
    <property type="entry name" value="YqeK"/>
</dbReference>
<dbReference type="Proteomes" id="UP000287352">
    <property type="component" value="Unassembled WGS sequence"/>
</dbReference>
<dbReference type="PANTHER" id="PTHR35795">
    <property type="entry name" value="SLR1885 PROTEIN"/>
    <property type="match status" value="1"/>
</dbReference>
<proteinExistence type="predicted"/>
<gene>
    <name evidence="3" type="ORF">KTT_18300</name>
</gene>
<comment type="caution">
    <text evidence="3">The sequence shown here is derived from an EMBL/GenBank/DDBJ whole genome shotgun (WGS) entry which is preliminary data.</text>
</comment>
<keyword evidence="2" id="KW-0378">Hydrolase</keyword>